<dbReference type="EMBL" id="JAACXV010000080">
    <property type="protein sequence ID" value="KAF7284244.1"/>
    <property type="molecule type" value="Genomic_DNA"/>
</dbReference>
<sequence>MPSPSSLVGTATRYIAGRNAVQTVYWKTSSSNQHKLLKLSKTCNFGKAPSPPMKIIGGICIVGPRPPEYFSFTCQESIISVQLEYTPSKMPNSRQLIGSASRYISGRNAVQTVYWIRSSDESPKFLKLSKTCTFKHAPTPSKEIKDKHQVK</sequence>
<keyword evidence="2" id="KW-1185">Reference proteome</keyword>
<comment type="caution">
    <text evidence="1">The sequence shown here is derived from an EMBL/GenBank/DDBJ whole genome shotgun (WGS) entry which is preliminary data.</text>
</comment>
<proteinExistence type="predicted"/>
<evidence type="ECO:0000313" key="1">
    <source>
        <dbReference type="EMBL" id="KAF7284244.1"/>
    </source>
</evidence>
<protein>
    <submittedName>
        <fullName evidence="1">Uncharacterized protein</fullName>
    </submittedName>
</protein>
<dbReference type="OrthoDB" id="7693982at2759"/>
<organism evidence="1 2">
    <name type="scientific">Rhynchophorus ferrugineus</name>
    <name type="common">Red palm weevil</name>
    <name type="synonym">Curculio ferrugineus</name>
    <dbReference type="NCBI Taxonomy" id="354439"/>
    <lineage>
        <taxon>Eukaryota</taxon>
        <taxon>Metazoa</taxon>
        <taxon>Ecdysozoa</taxon>
        <taxon>Arthropoda</taxon>
        <taxon>Hexapoda</taxon>
        <taxon>Insecta</taxon>
        <taxon>Pterygota</taxon>
        <taxon>Neoptera</taxon>
        <taxon>Endopterygota</taxon>
        <taxon>Coleoptera</taxon>
        <taxon>Polyphaga</taxon>
        <taxon>Cucujiformia</taxon>
        <taxon>Curculionidae</taxon>
        <taxon>Dryophthorinae</taxon>
        <taxon>Rhynchophorus</taxon>
    </lineage>
</organism>
<gene>
    <name evidence="1" type="ORF">GWI33_022394</name>
</gene>
<name>A0A834INB1_RHYFE</name>
<evidence type="ECO:0000313" key="2">
    <source>
        <dbReference type="Proteomes" id="UP000625711"/>
    </source>
</evidence>
<reference evidence="1" key="1">
    <citation type="submission" date="2020-08" db="EMBL/GenBank/DDBJ databases">
        <title>Genome sequencing and assembly of the red palm weevil Rhynchophorus ferrugineus.</title>
        <authorList>
            <person name="Dias G.B."/>
            <person name="Bergman C.M."/>
            <person name="Manee M."/>
        </authorList>
    </citation>
    <scope>NUCLEOTIDE SEQUENCE</scope>
    <source>
        <strain evidence="1">AA-2017</strain>
        <tissue evidence="1">Whole larva</tissue>
    </source>
</reference>
<accession>A0A834INB1</accession>
<dbReference type="Proteomes" id="UP000625711">
    <property type="component" value="Unassembled WGS sequence"/>
</dbReference>
<dbReference type="AlphaFoldDB" id="A0A834INB1"/>